<sequence>MPLTTGTKPRTVLKFSTPLVGVTLHTFVASTVVAPTSASNDLRSYFLLSSRSYCVLTARPPWSASVLNRNTLPTMHDTELIRLS</sequence>
<dbReference type="Proteomes" id="UP000265520">
    <property type="component" value="Unassembled WGS sequence"/>
</dbReference>
<comment type="caution">
    <text evidence="1">The sequence shown here is derived from an EMBL/GenBank/DDBJ whole genome shotgun (WGS) entry which is preliminary data.</text>
</comment>
<proteinExistence type="predicted"/>
<keyword evidence="2" id="KW-1185">Reference proteome</keyword>
<protein>
    <submittedName>
        <fullName evidence="1">Uncharacterized protein</fullName>
    </submittedName>
</protein>
<name>A0A392RFK1_9FABA</name>
<dbReference type="EMBL" id="LXQA010222907">
    <property type="protein sequence ID" value="MCI35393.1"/>
    <property type="molecule type" value="Genomic_DNA"/>
</dbReference>
<evidence type="ECO:0000313" key="2">
    <source>
        <dbReference type="Proteomes" id="UP000265520"/>
    </source>
</evidence>
<reference evidence="1 2" key="1">
    <citation type="journal article" date="2018" name="Front. Plant Sci.">
        <title>Red Clover (Trifolium pratense) and Zigzag Clover (T. medium) - A Picture of Genomic Similarities and Differences.</title>
        <authorList>
            <person name="Dluhosova J."/>
            <person name="Istvanek J."/>
            <person name="Nedelnik J."/>
            <person name="Repkova J."/>
        </authorList>
    </citation>
    <scope>NUCLEOTIDE SEQUENCE [LARGE SCALE GENOMIC DNA]</scope>
    <source>
        <strain evidence="2">cv. 10/8</strain>
        <tissue evidence="1">Leaf</tissue>
    </source>
</reference>
<evidence type="ECO:0000313" key="1">
    <source>
        <dbReference type="EMBL" id="MCI35393.1"/>
    </source>
</evidence>
<organism evidence="1 2">
    <name type="scientific">Trifolium medium</name>
    <dbReference type="NCBI Taxonomy" id="97028"/>
    <lineage>
        <taxon>Eukaryota</taxon>
        <taxon>Viridiplantae</taxon>
        <taxon>Streptophyta</taxon>
        <taxon>Embryophyta</taxon>
        <taxon>Tracheophyta</taxon>
        <taxon>Spermatophyta</taxon>
        <taxon>Magnoliopsida</taxon>
        <taxon>eudicotyledons</taxon>
        <taxon>Gunneridae</taxon>
        <taxon>Pentapetalae</taxon>
        <taxon>rosids</taxon>
        <taxon>fabids</taxon>
        <taxon>Fabales</taxon>
        <taxon>Fabaceae</taxon>
        <taxon>Papilionoideae</taxon>
        <taxon>50 kb inversion clade</taxon>
        <taxon>NPAAA clade</taxon>
        <taxon>Hologalegina</taxon>
        <taxon>IRL clade</taxon>
        <taxon>Trifolieae</taxon>
        <taxon>Trifolium</taxon>
    </lineage>
</organism>
<dbReference type="AlphaFoldDB" id="A0A392RFK1"/>
<accession>A0A392RFK1</accession>
<feature type="non-terminal residue" evidence="1">
    <location>
        <position position="84"/>
    </location>
</feature>